<feature type="domain" description="PHD-type" evidence="10">
    <location>
        <begin position="177"/>
        <end position="296"/>
    </location>
</feature>
<keyword evidence="4 5" id="KW-1015">Disulfide bond</keyword>
<feature type="domain" description="PHD-type" evidence="8">
    <location>
        <begin position="668"/>
        <end position="721"/>
    </location>
</feature>
<feature type="compositionally biased region" description="Basic residues" evidence="7">
    <location>
        <begin position="643"/>
        <end position="659"/>
    </location>
</feature>
<dbReference type="InterPro" id="IPR011011">
    <property type="entry name" value="Znf_FYVE_PHD"/>
</dbReference>
<dbReference type="CDD" id="cd00054">
    <property type="entry name" value="EGF_CA"/>
    <property type="match status" value="1"/>
</dbReference>
<dbReference type="GO" id="GO:0006357">
    <property type="term" value="P:regulation of transcription by RNA polymerase II"/>
    <property type="evidence" value="ECO:0007669"/>
    <property type="project" value="TreeGrafter"/>
</dbReference>
<dbReference type="Gene3D" id="2.30.30.1150">
    <property type="match status" value="1"/>
</dbReference>
<dbReference type="CDD" id="cd15674">
    <property type="entry name" value="ePHD_PHF14"/>
    <property type="match status" value="1"/>
</dbReference>
<feature type="domain" description="PHD-type" evidence="8">
    <location>
        <begin position="520"/>
        <end position="574"/>
    </location>
</feature>
<dbReference type="SUPFAM" id="SSF57903">
    <property type="entry name" value="FYVE/PHD zinc finger"/>
    <property type="match status" value="3"/>
</dbReference>
<dbReference type="PROSITE" id="PS50026">
    <property type="entry name" value="EGF_3"/>
    <property type="match status" value="2"/>
</dbReference>
<feature type="disulfide bond" evidence="5">
    <location>
        <begin position="988"/>
        <end position="997"/>
    </location>
</feature>
<feature type="region of interest" description="Disordered" evidence="7">
    <location>
        <begin position="1"/>
        <end position="94"/>
    </location>
</feature>
<dbReference type="InterPro" id="IPR019786">
    <property type="entry name" value="Zinc_finger_PHD-type_CS"/>
</dbReference>
<dbReference type="InterPro" id="IPR034732">
    <property type="entry name" value="EPHD"/>
</dbReference>
<evidence type="ECO:0000313" key="11">
    <source>
        <dbReference type="EMBL" id="KAK3105602.1"/>
    </source>
</evidence>
<feature type="region of interest" description="Disordered" evidence="7">
    <location>
        <begin position="1028"/>
        <end position="1051"/>
    </location>
</feature>
<dbReference type="PROSITE" id="PS00010">
    <property type="entry name" value="ASX_HYDROXYL"/>
    <property type="match status" value="1"/>
</dbReference>
<comment type="caution">
    <text evidence="11">The sequence shown here is derived from an EMBL/GenBank/DDBJ whole genome shotgun (WGS) entry which is preliminary data.</text>
</comment>
<dbReference type="PROSITE" id="PS00022">
    <property type="entry name" value="EGF_1"/>
    <property type="match status" value="1"/>
</dbReference>
<dbReference type="InterPro" id="IPR050701">
    <property type="entry name" value="Histone_Mod_Regulator"/>
</dbReference>
<evidence type="ECO:0000256" key="2">
    <source>
        <dbReference type="ARBA" id="ARBA00022771"/>
    </source>
</evidence>
<feature type="region of interest" description="Disordered" evidence="7">
    <location>
        <begin position="718"/>
        <end position="754"/>
    </location>
</feature>
<feature type="compositionally biased region" description="Basic residues" evidence="7">
    <location>
        <begin position="617"/>
        <end position="632"/>
    </location>
</feature>
<dbReference type="CDD" id="cd15562">
    <property type="entry name" value="PHD2_PHF14"/>
    <property type="match status" value="1"/>
</dbReference>
<feature type="compositionally biased region" description="Basic and acidic residues" evidence="7">
    <location>
        <begin position="84"/>
        <end position="94"/>
    </location>
</feature>
<feature type="compositionally biased region" description="Acidic residues" evidence="7">
    <location>
        <begin position="719"/>
        <end position="754"/>
    </location>
</feature>
<evidence type="ECO:0000256" key="5">
    <source>
        <dbReference type="PROSITE-ProRule" id="PRU00076"/>
    </source>
</evidence>
<feature type="compositionally biased region" description="Acidic residues" evidence="7">
    <location>
        <begin position="27"/>
        <end position="83"/>
    </location>
</feature>
<feature type="region of interest" description="Disordered" evidence="7">
    <location>
        <begin position="777"/>
        <end position="807"/>
    </location>
</feature>
<dbReference type="InterPro" id="IPR013083">
    <property type="entry name" value="Znf_RING/FYVE/PHD"/>
</dbReference>
<keyword evidence="1" id="KW-0479">Metal-binding</keyword>
<evidence type="ECO:0000256" key="1">
    <source>
        <dbReference type="ARBA" id="ARBA00022723"/>
    </source>
</evidence>
<feature type="compositionally biased region" description="Polar residues" evidence="7">
    <location>
        <begin position="779"/>
        <end position="798"/>
    </location>
</feature>
<dbReference type="Proteomes" id="UP001186944">
    <property type="component" value="Unassembled WGS sequence"/>
</dbReference>
<dbReference type="InterPro" id="IPR000742">
    <property type="entry name" value="EGF"/>
</dbReference>
<organism evidence="11 12">
    <name type="scientific">Pinctada imbricata</name>
    <name type="common">Atlantic pearl-oyster</name>
    <name type="synonym">Pinctada martensii</name>
    <dbReference type="NCBI Taxonomy" id="66713"/>
    <lineage>
        <taxon>Eukaryota</taxon>
        <taxon>Metazoa</taxon>
        <taxon>Spiralia</taxon>
        <taxon>Lophotrochozoa</taxon>
        <taxon>Mollusca</taxon>
        <taxon>Bivalvia</taxon>
        <taxon>Autobranchia</taxon>
        <taxon>Pteriomorphia</taxon>
        <taxon>Pterioida</taxon>
        <taxon>Pterioidea</taxon>
        <taxon>Pteriidae</taxon>
        <taxon>Pinctada</taxon>
    </lineage>
</organism>
<evidence type="ECO:0000313" key="12">
    <source>
        <dbReference type="Proteomes" id="UP001186944"/>
    </source>
</evidence>
<feature type="domain" description="EGF-like" evidence="9">
    <location>
        <begin position="962"/>
        <end position="998"/>
    </location>
</feature>
<dbReference type="SUPFAM" id="SSF57196">
    <property type="entry name" value="EGF/Laminin"/>
    <property type="match status" value="2"/>
</dbReference>
<dbReference type="InterPro" id="IPR000152">
    <property type="entry name" value="EGF-type_Asp/Asn_hydroxyl_site"/>
</dbReference>
<accession>A0AA88YPN9</accession>
<proteinExistence type="predicted"/>
<name>A0AA88YPN9_PINIB</name>
<sequence>MFVVQRDPKKRKVKPVQRHLIQTDFGGVDDSDDSDFQIEGNEDSDAADTDKDNDDDQDNESNDDDDDDDDSDDDEDEDDEEESRDNKLDVDNEDIREKASNVLQHSPQENRHIKVTICCVCLGDVSEEDDEIVECDNCGASVHEGCYGISENQSNASTESSASTEPWFCDACKAGCKPMCELCPNTGGIFKETDAGKWVHLVCALYTPGVAFGDVDKLSPVTLFEMPYSKWGARECSLCEDARFSNTGVCISCDAGMCRTYFHVTCAQREGLLSEAAPEECMDIADPFFAYCKMHAEKMMARAKRRNWLAIQSYIKKHPQNRIEDEKEKARFDRKLNRHRQKYQLAYSRKPPAWVPTQKLVRHLTSSPSAMKKMLRKAELMGIITQSHHISHEKQEVRKKSATAAAFSVEFVNHYLERNSKIETLKTCMKDIVSQNSKLQEQEKILRRTYDQLLVDVEKLRQSNNKLRKDGEYVWKILNSCGGKLFTLPEILKVKKSQTKTFTRQNSTTLAQYSSPPSVIHQCALCKKTSDQHLLTHCDNCKMYYHLGCLDPPLTRMPKKNKMMGWQCSECDKSSDDETPEKKNLDAPRKLREKIKEPTKWSPDMKFKFEFEKLTKHSMKGTRRGRKKKRKVPSTDILDVTPKPKKAKSIIQRPPRRSKVKVDEISEGTCCVSCNRKGDSSNMVKCDECKLCYHFGCLDPPMKKTPKQRGYSWHCEACDPSDSDSDDDDDEDDDPEDRDDHEEDEEEDEDDDEVQLQYLHQSNEDDVVILDQKKEENLQPDSVASPTPQHQNTQCENRVNNHKKRRKRDIRHRNIKHKRLHVNNRDRWAIGADLGRPSTTHVAKAYSTYASNGIHKVGNHLFIAELDDITFQRAPDVCRNRTHSIVASLDDDDIGILLNGSRNNTSDTERESKFMWIKEAHNISALGHGCGTNRCRHGGMCIVNDNTEVCLCEKGYTGNFCQYKNCLIRPCKNNGSCENTTDGYMCNCMDNYHGQWCEIEVIIWKSVHELKKILTKISTALTIEHQLEHRQTPSKLEMGPGAREEQASPVG</sequence>
<comment type="caution">
    <text evidence="5">Lacks conserved residue(s) required for the propagation of feature annotation.</text>
</comment>
<evidence type="ECO:0008006" key="13">
    <source>
        <dbReference type="Google" id="ProtNLM"/>
    </source>
</evidence>
<dbReference type="InterPro" id="IPR001965">
    <property type="entry name" value="Znf_PHD"/>
</dbReference>
<evidence type="ECO:0000259" key="8">
    <source>
        <dbReference type="PROSITE" id="PS50016"/>
    </source>
</evidence>
<evidence type="ECO:0000256" key="3">
    <source>
        <dbReference type="ARBA" id="ARBA00022833"/>
    </source>
</evidence>
<keyword evidence="5" id="KW-0245">EGF-like domain</keyword>
<keyword evidence="3" id="KW-0862">Zinc</keyword>
<feature type="domain" description="PHD-type" evidence="8">
    <location>
        <begin position="115"/>
        <end position="175"/>
    </location>
</feature>
<evidence type="ECO:0000256" key="7">
    <source>
        <dbReference type="SAM" id="MobiDB-lite"/>
    </source>
</evidence>
<dbReference type="Gene3D" id="2.10.25.10">
    <property type="entry name" value="Laminin"/>
    <property type="match status" value="2"/>
</dbReference>
<evidence type="ECO:0000256" key="4">
    <source>
        <dbReference type="ARBA" id="ARBA00023157"/>
    </source>
</evidence>
<keyword evidence="12" id="KW-1185">Reference proteome</keyword>
<dbReference type="Pfam" id="PF13832">
    <property type="entry name" value="zf-HC5HC2H_2"/>
    <property type="match status" value="1"/>
</dbReference>
<feature type="compositionally biased region" description="Basic and acidic residues" evidence="7">
    <location>
        <begin position="1042"/>
        <end position="1051"/>
    </location>
</feature>
<dbReference type="PROSITE" id="PS51805">
    <property type="entry name" value="EPHD"/>
    <property type="match status" value="1"/>
</dbReference>
<keyword evidence="2 6" id="KW-0863">Zinc-finger</keyword>
<dbReference type="SMART" id="SM00249">
    <property type="entry name" value="PHD"/>
    <property type="match status" value="4"/>
</dbReference>
<dbReference type="PANTHER" id="PTHR13793:SF150">
    <property type="entry name" value="PHD FINGER PROTEIN 14"/>
    <property type="match status" value="1"/>
</dbReference>
<evidence type="ECO:0000259" key="10">
    <source>
        <dbReference type="PROSITE" id="PS51805"/>
    </source>
</evidence>
<dbReference type="EMBL" id="VSWD01000003">
    <property type="protein sequence ID" value="KAK3105602.1"/>
    <property type="molecule type" value="Genomic_DNA"/>
</dbReference>
<dbReference type="InterPro" id="IPR019787">
    <property type="entry name" value="Znf_PHD-finger"/>
</dbReference>
<dbReference type="PROSITE" id="PS50016">
    <property type="entry name" value="ZF_PHD_2"/>
    <property type="match status" value="3"/>
</dbReference>
<gene>
    <name evidence="11" type="ORF">FSP39_001497</name>
</gene>
<feature type="compositionally biased region" description="Basic residues" evidence="7">
    <location>
        <begin position="8"/>
        <end position="17"/>
    </location>
</feature>
<dbReference type="AlphaFoldDB" id="A0AA88YPN9"/>
<reference evidence="11" key="1">
    <citation type="submission" date="2019-08" db="EMBL/GenBank/DDBJ databases">
        <title>The improved chromosome-level genome for the pearl oyster Pinctada fucata martensii using PacBio sequencing and Hi-C.</title>
        <authorList>
            <person name="Zheng Z."/>
        </authorList>
    </citation>
    <scope>NUCLEOTIDE SEQUENCE</scope>
    <source>
        <strain evidence="11">ZZ-2019</strain>
        <tissue evidence="11">Adductor muscle</tissue>
    </source>
</reference>
<dbReference type="PANTHER" id="PTHR13793">
    <property type="entry name" value="PHD FINGER PROTEINS"/>
    <property type="match status" value="1"/>
</dbReference>
<dbReference type="Pfam" id="PF00628">
    <property type="entry name" value="PHD"/>
    <property type="match status" value="3"/>
</dbReference>
<dbReference type="CDD" id="cd15561">
    <property type="entry name" value="PHD1_PHF14"/>
    <property type="match status" value="1"/>
</dbReference>
<dbReference type="PROSITE" id="PS01359">
    <property type="entry name" value="ZF_PHD_1"/>
    <property type="match status" value="2"/>
</dbReference>
<dbReference type="CDD" id="cd15563">
    <property type="entry name" value="PHD3_PHF14"/>
    <property type="match status" value="1"/>
</dbReference>
<evidence type="ECO:0000256" key="6">
    <source>
        <dbReference type="PROSITE-ProRule" id="PRU00146"/>
    </source>
</evidence>
<dbReference type="SMART" id="SM00181">
    <property type="entry name" value="EGF"/>
    <property type="match status" value="2"/>
</dbReference>
<evidence type="ECO:0000259" key="9">
    <source>
        <dbReference type="PROSITE" id="PS50026"/>
    </source>
</evidence>
<feature type="region of interest" description="Disordered" evidence="7">
    <location>
        <begin position="617"/>
        <end position="659"/>
    </location>
</feature>
<protein>
    <recommendedName>
        <fullName evidence="13">PHD finger protein 14</fullName>
    </recommendedName>
</protein>
<dbReference type="GO" id="GO:0008270">
    <property type="term" value="F:zinc ion binding"/>
    <property type="evidence" value="ECO:0007669"/>
    <property type="project" value="UniProtKB-KW"/>
</dbReference>
<dbReference type="Gene3D" id="3.30.40.10">
    <property type="entry name" value="Zinc/RING finger domain, C3HC4 (zinc finger)"/>
    <property type="match status" value="3"/>
</dbReference>
<feature type="domain" description="EGF-like" evidence="9">
    <location>
        <begin position="926"/>
        <end position="959"/>
    </location>
</feature>